<dbReference type="Proteomes" id="UP000000768">
    <property type="component" value="Chromosome 3"/>
</dbReference>
<dbReference type="STRING" id="4558.A0A1W0VWL5"/>
<dbReference type="GO" id="GO:0003735">
    <property type="term" value="F:structural constituent of ribosome"/>
    <property type="evidence" value="ECO:0007669"/>
    <property type="project" value="InterPro"/>
</dbReference>
<dbReference type="InParanoid" id="A0A1W0VWL5"/>
<reference evidence="3" key="2">
    <citation type="journal article" date="2018" name="Plant J.">
        <title>The Sorghum bicolor reference genome: improved assembly, gene annotations, a transcriptome atlas, and signatures of genome organization.</title>
        <authorList>
            <person name="McCormick R.F."/>
            <person name="Truong S.K."/>
            <person name="Sreedasyam A."/>
            <person name="Jenkins J."/>
            <person name="Shu S."/>
            <person name="Sims D."/>
            <person name="Kennedy M."/>
            <person name="Amirebrahimi M."/>
            <person name="Weers B.D."/>
            <person name="McKinley B."/>
            <person name="Mattison A."/>
            <person name="Morishige D.T."/>
            <person name="Grimwood J."/>
            <person name="Schmutz J."/>
            <person name="Mullet J.E."/>
        </authorList>
    </citation>
    <scope>NUCLEOTIDE SEQUENCE [LARGE SCALE GENOMIC DNA]</scope>
    <source>
        <strain evidence="3">cv. BTx623</strain>
    </source>
</reference>
<dbReference type="SUPFAM" id="SSF52313">
    <property type="entry name" value="Ribosomal protein S2"/>
    <property type="match status" value="1"/>
</dbReference>
<evidence type="ECO:0000313" key="2">
    <source>
        <dbReference type="EMBL" id="OQU86495.1"/>
    </source>
</evidence>
<protein>
    <submittedName>
        <fullName evidence="2">Uncharacterized protein</fullName>
    </submittedName>
</protein>
<evidence type="ECO:0000313" key="3">
    <source>
        <dbReference type="Proteomes" id="UP000000768"/>
    </source>
</evidence>
<organism evidence="2 3">
    <name type="scientific">Sorghum bicolor</name>
    <name type="common">Sorghum</name>
    <name type="synonym">Sorghum vulgare</name>
    <dbReference type="NCBI Taxonomy" id="4558"/>
    <lineage>
        <taxon>Eukaryota</taxon>
        <taxon>Viridiplantae</taxon>
        <taxon>Streptophyta</taxon>
        <taxon>Embryophyta</taxon>
        <taxon>Tracheophyta</taxon>
        <taxon>Spermatophyta</taxon>
        <taxon>Magnoliopsida</taxon>
        <taxon>Liliopsida</taxon>
        <taxon>Poales</taxon>
        <taxon>Poaceae</taxon>
        <taxon>PACMAD clade</taxon>
        <taxon>Panicoideae</taxon>
        <taxon>Andropogonodae</taxon>
        <taxon>Andropogoneae</taxon>
        <taxon>Sorghinae</taxon>
        <taxon>Sorghum</taxon>
    </lineage>
</organism>
<evidence type="ECO:0000256" key="1">
    <source>
        <dbReference type="ARBA" id="ARBA00006242"/>
    </source>
</evidence>
<comment type="similarity">
    <text evidence="1">Belongs to the universal ribosomal protein uS2 family.</text>
</comment>
<dbReference type="InterPro" id="IPR023591">
    <property type="entry name" value="Ribosomal_uS2_flav_dom_sf"/>
</dbReference>
<dbReference type="Pfam" id="PF00318">
    <property type="entry name" value="Ribosomal_S2"/>
    <property type="match status" value="1"/>
</dbReference>
<dbReference type="AlphaFoldDB" id="A0A1W0VWL5"/>
<reference evidence="2 3" key="1">
    <citation type="journal article" date="2009" name="Nature">
        <title>The Sorghum bicolor genome and the diversification of grasses.</title>
        <authorList>
            <person name="Paterson A.H."/>
            <person name="Bowers J.E."/>
            <person name="Bruggmann R."/>
            <person name="Dubchak I."/>
            <person name="Grimwood J."/>
            <person name="Gundlach H."/>
            <person name="Haberer G."/>
            <person name="Hellsten U."/>
            <person name="Mitros T."/>
            <person name="Poliakov A."/>
            <person name="Schmutz J."/>
            <person name="Spannagl M."/>
            <person name="Tang H."/>
            <person name="Wang X."/>
            <person name="Wicker T."/>
            <person name="Bharti A.K."/>
            <person name="Chapman J."/>
            <person name="Feltus F.A."/>
            <person name="Gowik U."/>
            <person name="Grigoriev I.V."/>
            <person name="Lyons E."/>
            <person name="Maher C.A."/>
            <person name="Martis M."/>
            <person name="Narechania A."/>
            <person name="Otillar R.P."/>
            <person name="Penning B.W."/>
            <person name="Salamov A.A."/>
            <person name="Wang Y."/>
            <person name="Zhang L."/>
            <person name="Carpita N.C."/>
            <person name="Freeling M."/>
            <person name="Gingle A.R."/>
            <person name="Hash C.T."/>
            <person name="Keller B."/>
            <person name="Klein P."/>
            <person name="Kresovich S."/>
            <person name="McCann M.C."/>
            <person name="Ming R."/>
            <person name="Peterson D.G."/>
            <person name="Mehboob-ur-Rahman"/>
            <person name="Ware D."/>
            <person name="Westhoff P."/>
            <person name="Mayer K.F."/>
            <person name="Messing J."/>
            <person name="Rokhsar D.S."/>
        </authorList>
    </citation>
    <scope>NUCLEOTIDE SEQUENCE [LARGE SCALE GENOMIC DNA]</scope>
    <source>
        <strain evidence="3">cv. BTx623</strain>
    </source>
</reference>
<dbReference type="Gramene" id="OQU86495">
    <property type="protein sequence ID" value="OQU86495"/>
    <property type="gene ID" value="SORBI_3003G098401"/>
</dbReference>
<feature type="non-terminal residue" evidence="2">
    <location>
        <position position="1"/>
    </location>
</feature>
<dbReference type="GO" id="GO:0005840">
    <property type="term" value="C:ribosome"/>
    <property type="evidence" value="ECO:0007669"/>
    <property type="project" value="InterPro"/>
</dbReference>
<dbReference type="InterPro" id="IPR001865">
    <property type="entry name" value="Ribosomal_uS2"/>
</dbReference>
<keyword evidence="3" id="KW-1185">Reference proteome</keyword>
<dbReference type="GO" id="GO:0006412">
    <property type="term" value="P:translation"/>
    <property type="evidence" value="ECO:0007669"/>
    <property type="project" value="InterPro"/>
</dbReference>
<accession>A0A1W0VWL5</accession>
<name>A0A1W0VWL5_SORBI</name>
<sequence length="87" mass="9497">ETKRWFVSCRKRWVGGVHAAAAVMKSYRIKGIILGIPTISLVDANCGPDLADISISTNDDTMTSIKVLKDLIGWAITYGSLGYPKIK</sequence>
<gene>
    <name evidence="2" type="ORF">SORBI_3003G098401</name>
</gene>
<dbReference type="Gene3D" id="3.40.50.10490">
    <property type="entry name" value="Glucose-6-phosphate isomerase like protein, domain 1"/>
    <property type="match status" value="1"/>
</dbReference>
<dbReference type="EMBL" id="CM000762">
    <property type="protein sequence ID" value="OQU86495.1"/>
    <property type="molecule type" value="Genomic_DNA"/>
</dbReference>
<proteinExistence type="inferred from homology"/>